<dbReference type="GO" id="GO:0070063">
    <property type="term" value="F:RNA polymerase binding"/>
    <property type="evidence" value="ECO:0007669"/>
    <property type="project" value="InterPro"/>
</dbReference>
<dbReference type="PIRSF" id="PIRSF006092">
    <property type="entry name" value="GreA_GreB"/>
    <property type="match status" value="1"/>
</dbReference>
<dbReference type="STRING" id="226506.SAMN04488519_112118"/>
<gene>
    <name evidence="2" type="ORF">SAMN04488519_112118</name>
</gene>
<dbReference type="AlphaFoldDB" id="A0A1I5JI27"/>
<evidence type="ECO:0000256" key="1">
    <source>
        <dbReference type="SAM" id="Coils"/>
    </source>
</evidence>
<name>A0A1I5JI27_9BACT</name>
<keyword evidence="1" id="KW-0175">Coiled coil</keyword>
<sequence>MQELKEKIFQAAIRQLKEKISLLQQERKAVSEGILEDTKSSAGDKFETGREMMTQDLKTIENTIEKLQEDLEEIYRVQSIKSNSEAVREGSLIQLGTDFFLISASIGQLEVDGKKYFLLSRNSPLGQLLIGKKKGENVLFRGKPQAILDVQ</sequence>
<feature type="coiled-coil region" evidence="1">
    <location>
        <begin position="6"/>
        <end position="77"/>
    </location>
</feature>
<dbReference type="InterPro" id="IPR023459">
    <property type="entry name" value="Tscrpt_elong_fac_GreA/B_fam"/>
</dbReference>
<protein>
    <recommendedName>
        <fullName evidence="4">Transcription elongation factor, GreA/GreB, C-term</fullName>
    </recommendedName>
</protein>
<evidence type="ECO:0008006" key="4">
    <source>
        <dbReference type="Google" id="ProtNLM"/>
    </source>
</evidence>
<dbReference type="EMBL" id="FOVW01000012">
    <property type="protein sequence ID" value="SFO72467.1"/>
    <property type="molecule type" value="Genomic_DNA"/>
</dbReference>
<accession>A0A1I5JI27</accession>
<keyword evidence="3" id="KW-1185">Reference proteome</keyword>
<reference evidence="3" key="1">
    <citation type="submission" date="2016-10" db="EMBL/GenBank/DDBJ databases">
        <authorList>
            <person name="Varghese N."/>
            <person name="Submissions S."/>
        </authorList>
    </citation>
    <scope>NUCLEOTIDE SEQUENCE [LARGE SCALE GENOMIC DNA]</scope>
    <source>
        <strain evidence="3">DSM 15282</strain>
    </source>
</reference>
<evidence type="ECO:0000313" key="2">
    <source>
        <dbReference type="EMBL" id="SFO72467.1"/>
    </source>
</evidence>
<organism evidence="2 3">
    <name type="scientific">Algoriphagus ornithinivorans</name>
    <dbReference type="NCBI Taxonomy" id="226506"/>
    <lineage>
        <taxon>Bacteria</taxon>
        <taxon>Pseudomonadati</taxon>
        <taxon>Bacteroidota</taxon>
        <taxon>Cytophagia</taxon>
        <taxon>Cytophagales</taxon>
        <taxon>Cyclobacteriaceae</taxon>
        <taxon>Algoriphagus</taxon>
    </lineage>
</organism>
<dbReference type="RefSeq" id="WP_091655491.1">
    <property type="nucleotide sequence ID" value="NZ_FOVW01000012.1"/>
</dbReference>
<dbReference type="Proteomes" id="UP000199564">
    <property type="component" value="Unassembled WGS sequence"/>
</dbReference>
<proteinExistence type="predicted"/>
<evidence type="ECO:0000313" key="3">
    <source>
        <dbReference type="Proteomes" id="UP000199564"/>
    </source>
</evidence>